<name>A0A1H6QM29_9BACT</name>
<evidence type="ECO:0000256" key="4">
    <source>
        <dbReference type="ARBA" id="ARBA00022989"/>
    </source>
</evidence>
<evidence type="ECO:0000313" key="10">
    <source>
        <dbReference type="Proteomes" id="UP000199532"/>
    </source>
</evidence>
<protein>
    <submittedName>
        <fullName evidence="9">Putative ABC transport system permease protein</fullName>
    </submittedName>
</protein>
<feature type="transmembrane region" description="Helical" evidence="6">
    <location>
        <begin position="285"/>
        <end position="305"/>
    </location>
</feature>
<keyword evidence="4 6" id="KW-1133">Transmembrane helix</keyword>
<dbReference type="AlphaFoldDB" id="A0A1H6QM29"/>
<dbReference type="GO" id="GO:0022857">
    <property type="term" value="F:transmembrane transporter activity"/>
    <property type="evidence" value="ECO:0007669"/>
    <property type="project" value="TreeGrafter"/>
</dbReference>
<dbReference type="RefSeq" id="WP_090332163.1">
    <property type="nucleotide sequence ID" value="NZ_FNXY01000001.1"/>
</dbReference>
<dbReference type="PANTHER" id="PTHR30572">
    <property type="entry name" value="MEMBRANE COMPONENT OF TRANSPORTER-RELATED"/>
    <property type="match status" value="1"/>
</dbReference>
<evidence type="ECO:0000313" key="9">
    <source>
        <dbReference type="EMBL" id="SEI44778.1"/>
    </source>
</evidence>
<evidence type="ECO:0000256" key="1">
    <source>
        <dbReference type="ARBA" id="ARBA00004651"/>
    </source>
</evidence>
<evidence type="ECO:0000256" key="3">
    <source>
        <dbReference type="ARBA" id="ARBA00022692"/>
    </source>
</evidence>
<feature type="transmembrane region" description="Helical" evidence="6">
    <location>
        <begin position="756"/>
        <end position="776"/>
    </location>
</feature>
<dbReference type="Proteomes" id="UP000199532">
    <property type="component" value="Unassembled WGS sequence"/>
</dbReference>
<dbReference type="OrthoDB" id="5933722at2"/>
<organism evidence="9 10">
    <name type="scientific">Dyadobacter koreensis</name>
    <dbReference type="NCBI Taxonomy" id="408657"/>
    <lineage>
        <taxon>Bacteria</taxon>
        <taxon>Pseudomonadati</taxon>
        <taxon>Bacteroidota</taxon>
        <taxon>Cytophagia</taxon>
        <taxon>Cytophagales</taxon>
        <taxon>Spirosomataceae</taxon>
        <taxon>Dyadobacter</taxon>
    </lineage>
</organism>
<feature type="transmembrane region" description="Helical" evidence="6">
    <location>
        <begin position="722"/>
        <end position="741"/>
    </location>
</feature>
<feature type="transmembrane region" description="Helical" evidence="6">
    <location>
        <begin position="378"/>
        <end position="401"/>
    </location>
</feature>
<evidence type="ECO:0000256" key="2">
    <source>
        <dbReference type="ARBA" id="ARBA00022475"/>
    </source>
</evidence>
<dbReference type="InterPro" id="IPR025857">
    <property type="entry name" value="MacB_PCD"/>
</dbReference>
<keyword evidence="2" id="KW-1003">Cell membrane</keyword>
<feature type="domain" description="ABC3 transporter permease C-terminal" evidence="7">
    <location>
        <begin position="289"/>
        <end position="406"/>
    </location>
</feature>
<dbReference type="Pfam" id="PF02687">
    <property type="entry name" value="FtsX"/>
    <property type="match status" value="2"/>
</dbReference>
<gene>
    <name evidence="9" type="ORF">SAMN04487995_0810</name>
</gene>
<feature type="domain" description="ABC3 transporter permease C-terminal" evidence="7">
    <location>
        <begin position="674"/>
        <end position="782"/>
    </location>
</feature>
<dbReference type="EMBL" id="FNXY01000001">
    <property type="protein sequence ID" value="SEI44778.1"/>
    <property type="molecule type" value="Genomic_DNA"/>
</dbReference>
<dbReference type="InterPro" id="IPR050250">
    <property type="entry name" value="Macrolide_Exporter_MacB"/>
</dbReference>
<keyword evidence="10" id="KW-1185">Reference proteome</keyword>
<dbReference type="PROSITE" id="PS51257">
    <property type="entry name" value="PROKAR_LIPOPROTEIN"/>
    <property type="match status" value="1"/>
</dbReference>
<evidence type="ECO:0000259" key="8">
    <source>
        <dbReference type="Pfam" id="PF12704"/>
    </source>
</evidence>
<evidence type="ECO:0000256" key="6">
    <source>
        <dbReference type="SAM" id="Phobius"/>
    </source>
</evidence>
<feature type="transmembrane region" description="Helical" evidence="6">
    <location>
        <begin position="339"/>
        <end position="358"/>
    </location>
</feature>
<keyword evidence="3 6" id="KW-0812">Transmembrane</keyword>
<feature type="transmembrane region" description="Helical" evidence="6">
    <location>
        <begin position="422"/>
        <end position="446"/>
    </location>
</feature>
<evidence type="ECO:0000259" key="7">
    <source>
        <dbReference type="Pfam" id="PF02687"/>
    </source>
</evidence>
<feature type="transmembrane region" description="Helical" evidence="6">
    <location>
        <begin position="670"/>
        <end position="690"/>
    </location>
</feature>
<sequence length="793" mass="88410">MIQNYFRIAFRSLWKHKIFSLINILGLSVGMCACFLIALYVHFELSYDTFHSKADRIFRLVTDIKTPSETLKVDVSTWSTAPALKNDFPEVESFTRINSANLNIRKGNILFKDEKAFFADSSLFNVFDFELVKGSSRTALKEQLSVVLTEKTAAKYFGHNDPIGQVLTLSRDDLNVTVTGVMKDIPANSHIKGDVFISMATFTQKLNKNLDTDWSDFGAVSYLLLKPGISAKSFEEKLPPFLETYAGTMFREAKVKYILSLEPLLDIYLHSTRGDHEKGNTTNNYIFSAIAVFIMLIACINFINLSTARSAERAKEVGIRKSFGAGKNVLARQFICESILVSLIAFLFAVLLSTALIPTFNNLAGKTISNGILTNIPFLAALFFAAIATGTLAGIYPAFVLSSFEPVAVLKGRFTTAFKGILLRKGLVIVQFSISIVLIIATLVVYTQLTFLRSRDLGFNKEQQLIIRSESNQKGAAFRQSISGLAGVKSVASSSSIPGVGYDGAYSEIENKSGALQVAHLGLYMIDFEYIPQYKLKIVAGRSFSKELATDSTKAMIINEAASKLFGYRNPSEAVGKKFKQWGREGVIIGVAKDFHFVSLHETIKPLSIRIEPSETPFLSVKLSAGNIQNTVASIEKQWKSHQPDLPFNYYFLDEFFDRQYRREDRFEKLFFNFAILAIFISCLGLLGLASYSTMQRTREIGVRKVLGASTTNIVGLLSRDFLKLVLLSFLLASPVAWYGMNSWLQNFAYQTDIKWWIFPVAASLSLFIAFATISFQSIKAALRNPVKSLKTD</sequence>
<dbReference type="STRING" id="408657.SAMN04487995_0810"/>
<dbReference type="GO" id="GO:0005886">
    <property type="term" value="C:plasma membrane"/>
    <property type="evidence" value="ECO:0007669"/>
    <property type="project" value="UniProtKB-SubCell"/>
</dbReference>
<proteinExistence type="predicted"/>
<reference evidence="9 10" key="1">
    <citation type="submission" date="2016-10" db="EMBL/GenBank/DDBJ databases">
        <authorList>
            <person name="de Groot N.N."/>
        </authorList>
    </citation>
    <scope>NUCLEOTIDE SEQUENCE [LARGE SCALE GENOMIC DNA]</scope>
    <source>
        <strain evidence="9 10">DSM 19938</strain>
    </source>
</reference>
<evidence type="ECO:0000256" key="5">
    <source>
        <dbReference type="ARBA" id="ARBA00023136"/>
    </source>
</evidence>
<dbReference type="InterPro" id="IPR003838">
    <property type="entry name" value="ABC3_permease_C"/>
</dbReference>
<comment type="subcellular location">
    <subcellularLocation>
        <location evidence="1">Cell membrane</location>
        <topology evidence="1">Multi-pass membrane protein</topology>
    </subcellularLocation>
</comment>
<keyword evidence="5 6" id="KW-0472">Membrane</keyword>
<dbReference type="PANTHER" id="PTHR30572:SF18">
    <property type="entry name" value="ABC-TYPE MACROLIDE FAMILY EXPORT SYSTEM PERMEASE COMPONENT 2"/>
    <property type="match status" value="1"/>
</dbReference>
<dbReference type="Pfam" id="PF12704">
    <property type="entry name" value="MacB_PCD"/>
    <property type="match status" value="1"/>
</dbReference>
<feature type="domain" description="MacB-like periplasmic core" evidence="8">
    <location>
        <begin position="20"/>
        <end position="238"/>
    </location>
</feature>
<accession>A0A1H6QM29</accession>
<feature type="transmembrane region" description="Helical" evidence="6">
    <location>
        <begin position="21"/>
        <end position="43"/>
    </location>
</feature>